<evidence type="ECO:0000259" key="5">
    <source>
        <dbReference type="Pfam" id="PF24714"/>
    </source>
</evidence>
<dbReference type="Pfam" id="PF24713">
    <property type="entry name" value="TOR1L1_C"/>
    <property type="match status" value="1"/>
</dbReference>
<keyword evidence="1" id="KW-0175">Coiled coil</keyword>
<evidence type="ECO:0000259" key="4">
    <source>
        <dbReference type="Pfam" id="PF24713"/>
    </source>
</evidence>
<sequence>MTPALQLTLLRIFILLSLSSVVQVSSIDDSYVQCERVVNKWAELSSAENVKTEDKLTLRDLLFFLHIPRTGGRTYYQCFLKKLYTFDQECARSYDKIRFNPSKPNCNVVGTHDDYSLISKLQKDRTSVVTILRDPIERIFSTYEFAVEVAARFLVHPNLTSALETSNRVRRKSSTMVSTLDIWPWKYLVPWMRKDLFARREAKKLGKLKRNALFSDVYNTEDVAMPLIEFISHPVAHELIHNGVTFQVAGLTNNSYSDDAHEVRHCVKKHPPLGQLVLGVAKERLDQMLYVGLTEEHKKSARMFATIVGSQILSRFNSTTPSHSQPESTDQTNEESSLQVVPEKPVEETNHTTSVEDEVSTTTNANPPKKILTEEQLMEEYEECVENLRNAQRRRRYLSLKRISPVNFTNEARRLVPEVVLEEMKNLNSLDMQLYMHAQSIFLQQQILMDNLHKQKQHLAKQVSIRRNRSSMEFCGAIDGACAGTNVGRRFHSTTILWLFFLRARRNQNRTSKKIESKMKAQSLNQKGKLIFELKQRILLSLNKLSDRDTYQLGSEELERIAQSLSPDMISPFLFCIADMDSEAKSSVRRECIRLIAVLAISHSSLLASGNGTHMVKIMSSIVKRLKDSDSIVRDACVDTCGLLSRNVQGVFVILARPLFEALGEQNRYTQGGGALCLARVIDESVDLPNEILPQMLSRVVKLLKNQHFMAKPSVIELIRSIIQAGGASTESSLSTAMTGILDCLKYRDWTTRKAASSALSSIALSCDGCMLGSLTNSCLRALEGCRFDKVKPVRDAITYAIQCWKSLSVDNSLELSEAASSIKENFCRDYAEVTSTSDNGSRSTSFRKPVSLSNSNTNSNMVSYPKGNKNAANLTKKRTPLSLIKSDNIIPKPKPIEWQIEVSVPKKKTIMSSPIVQKDVKANAKEENYSDMGSGSCVTKDIKIEGGECDSNLNFNLDGFSEKFFNEEGDAEIEVDSSYALIQDKKGSDLSSCGPHGCCVNTKNELGFIKKQLEEIESKQNNLFDLVKEFMGSSMDNLTTLHSKIYNMEDAVDNIVNLMTQKEPNFGNGKPSPRLTKNGNISISSSPRISYSSPRSSIETNYKNPLHFPTKSTQLFPENPRSNNGTSSSISMGTHNDPGRMNTNNFPKWFNGYSGTGDVPVKSDCSRVNTDNFEKQVNEFLSEGDVESAYVAVLCSRDDLSVIELMDVTRPVLHKLSSETASEVLRVMSVQPMDSKFLEFAMPWIQQVVDLSMAQDSRQLFVSPRAQREFLHSLQQVVTTATVDATTRLGIAQLAARLGKAFGLLPTTRKLPPRESRVNKNFISSVT</sequence>
<dbReference type="GO" id="GO:0008017">
    <property type="term" value="F:microtubule binding"/>
    <property type="evidence" value="ECO:0007669"/>
    <property type="project" value="InterPro"/>
</dbReference>
<dbReference type="Pfam" id="PF24714">
    <property type="entry name" value="TOR1L1_N"/>
    <property type="match status" value="1"/>
</dbReference>
<feature type="domain" description="TORTIFOLIA1/SINE1-2 N-terminal" evidence="5">
    <location>
        <begin position="532"/>
        <end position="807"/>
    </location>
</feature>
<feature type="domain" description="TORTIFOLIA1/TORL1-2 C-terminal" evidence="4">
    <location>
        <begin position="1179"/>
        <end position="1302"/>
    </location>
</feature>
<dbReference type="InterPro" id="IPR016024">
    <property type="entry name" value="ARM-type_fold"/>
</dbReference>
<evidence type="ECO:0000313" key="6">
    <source>
        <dbReference type="EMBL" id="KAF3335122.1"/>
    </source>
</evidence>
<name>A0A833RBW6_9POAL</name>
<dbReference type="SUPFAM" id="SSF48371">
    <property type="entry name" value="ARM repeat"/>
    <property type="match status" value="1"/>
</dbReference>
<feature type="compositionally biased region" description="Polar residues" evidence="2">
    <location>
        <begin position="316"/>
        <end position="339"/>
    </location>
</feature>
<dbReference type="InterPro" id="IPR057599">
    <property type="entry name" value="TORTIFOLIA1/TORL1-2_C"/>
</dbReference>
<dbReference type="Gene3D" id="3.40.50.300">
    <property type="entry name" value="P-loop containing nucleotide triphosphate hydrolases"/>
    <property type="match status" value="1"/>
</dbReference>
<dbReference type="Gene3D" id="1.25.10.10">
    <property type="entry name" value="Leucine-rich Repeat Variant"/>
    <property type="match status" value="1"/>
</dbReference>
<organism evidence="6 7">
    <name type="scientific">Carex littledalei</name>
    <dbReference type="NCBI Taxonomy" id="544730"/>
    <lineage>
        <taxon>Eukaryota</taxon>
        <taxon>Viridiplantae</taxon>
        <taxon>Streptophyta</taxon>
        <taxon>Embryophyta</taxon>
        <taxon>Tracheophyta</taxon>
        <taxon>Spermatophyta</taxon>
        <taxon>Magnoliopsida</taxon>
        <taxon>Liliopsida</taxon>
        <taxon>Poales</taxon>
        <taxon>Cyperaceae</taxon>
        <taxon>Cyperoideae</taxon>
        <taxon>Cariceae</taxon>
        <taxon>Carex</taxon>
        <taxon>Carex subgen. Euthyceras</taxon>
    </lineage>
</organism>
<keyword evidence="3" id="KW-0732">Signal</keyword>
<comment type="caution">
    <text evidence="6">The sequence shown here is derived from an EMBL/GenBank/DDBJ whole genome shotgun (WGS) entry which is preliminary data.</text>
</comment>
<feature type="compositionally biased region" description="Polar residues" evidence="2">
    <location>
        <begin position="1111"/>
        <end position="1135"/>
    </location>
</feature>
<gene>
    <name evidence="6" type="ORF">FCM35_KLT19629</name>
</gene>
<keyword evidence="7" id="KW-1185">Reference proteome</keyword>
<feature type="region of interest" description="Disordered" evidence="2">
    <location>
        <begin position="1064"/>
        <end position="1139"/>
    </location>
</feature>
<dbReference type="InterPro" id="IPR033337">
    <property type="entry name" value="TORTIFOLIA1/SINE1-2"/>
</dbReference>
<dbReference type="InterPro" id="IPR027417">
    <property type="entry name" value="P-loop_NTPase"/>
</dbReference>
<dbReference type="Proteomes" id="UP000623129">
    <property type="component" value="Unassembled WGS sequence"/>
</dbReference>
<evidence type="ECO:0000256" key="2">
    <source>
        <dbReference type="SAM" id="MobiDB-lite"/>
    </source>
</evidence>
<dbReference type="OrthoDB" id="298726at2759"/>
<dbReference type="EMBL" id="SWLB01000008">
    <property type="protein sequence ID" value="KAF3335122.1"/>
    <property type="molecule type" value="Genomic_DNA"/>
</dbReference>
<feature type="coiled-coil region" evidence="1">
    <location>
        <begin position="1000"/>
        <end position="1030"/>
    </location>
</feature>
<feature type="region of interest" description="Disordered" evidence="2">
    <location>
        <begin position="316"/>
        <end position="368"/>
    </location>
</feature>
<evidence type="ECO:0000256" key="3">
    <source>
        <dbReference type="SAM" id="SignalP"/>
    </source>
</evidence>
<dbReference type="InterPro" id="IPR057600">
    <property type="entry name" value="TORTIFOLIA1/SINE1-2_N"/>
</dbReference>
<dbReference type="PANTHER" id="PTHR31355:SF22">
    <property type="entry name" value="TORTIFOLIA1-LIKE PROTEIN 2"/>
    <property type="match status" value="1"/>
</dbReference>
<protein>
    <submittedName>
        <fullName evidence="6">Microtubule-associated protein TORTIFOLIA1-like protein</fullName>
    </submittedName>
</protein>
<evidence type="ECO:0000256" key="1">
    <source>
        <dbReference type="SAM" id="Coils"/>
    </source>
</evidence>
<dbReference type="InterPro" id="IPR011989">
    <property type="entry name" value="ARM-like"/>
</dbReference>
<feature type="signal peptide" evidence="3">
    <location>
        <begin position="1"/>
        <end position="24"/>
    </location>
</feature>
<feature type="compositionally biased region" description="Low complexity" evidence="2">
    <location>
        <begin position="1082"/>
        <end position="1099"/>
    </location>
</feature>
<dbReference type="PANTHER" id="PTHR31355">
    <property type="entry name" value="MICROTUBULE-ASSOCIATED PROTEIN TORTIFOLIA1"/>
    <property type="match status" value="1"/>
</dbReference>
<dbReference type="GO" id="GO:0005874">
    <property type="term" value="C:microtubule"/>
    <property type="evidence" value="ECO:0007669"/>
    <property type="project" value="InterPro"/>
</dbReference>
<proteinExistence type="predicted"/>
<evidence type="ECO:0000313" key="7">
    <source>
        <dbReference type="Proteomes" id="UP000623129"/>
    </source>
</evidence>
<feature type="chain" id="PRO_5032659505" evidence="3">
    <location>
        <begin position="25"/>
        <end position="1328"/>
    </location>
</feature>
<reference evidence="6" key="1">
    <citation type="submission" date="2020-01" db="EMBL/GenBank/DDBJ databases">
        <title>Genome sequence of Kobresia littledalei, the first chromosome-level genome in the family Cyperaceae.</title>
        <authorList>
            <person name="Qu G."/>
        </authorList>
    </citation>
    <scope>NUCLEOTIDE SEQUENCE</scope>
    <source>
        <strain evidence="6">C.B.Clarke</strain>
        <tissue evidence="6">Leaf</tissue>
    </source>
</reference>
<accession>A0A833RBW6</accession>